<proteinExistence type="predicted"/>
<dbReference type="EMBL" id="SZYD01000013">
    <property type="protein sequence ID" value="KAD4384838.1"/>
    <property type="molecule type" value="Genomic_DNA"/>
</dbReference>
<feature type="compositionally biased region" description="Basic and acidic residues" evidence="1">
    <location>
        <begin position="38"/>
        <end position="58"/>
    </location>
</feature>
<name>A0A5N6N6E5_9ASTR</name>
<evidence type="ECO:0000313" key="3">
    <source>
        <dbReference type="EMBL" id="KAD4384838.1"/>
    </source>
</evidence>
<evidence type="ECO:0000256" key="1">
    <source>
        <dbReference type="SAM" id="MobiDB-lite"/>
    </source>
</evidence>
<sequence length="80" mass="9394">MMHSKWQMVWECLFNLVGMFNVRLKILEIQSWRGNNRIPEEGASQRDAEEGARYREGEVQSYGTVRRDAEEDETDGETVK</sequence>
<organism evidence="3 4">
    <name type="scientific">Mikania micrantha</name>
    <name type="common">bitter vine</name>
    <dbReference type="NCBI Taxonomy" id="192012"/>
    <lineage>
        <taxon>Eukaryota</taxon>
        <taxon>Viridiplantae</taxon>
        <taxon>Streptophyta</taxon>
        <taxon>Embryophyta</taxon>
        <taxon>Tracheophyta</taxon>
        <taxon>Spermatophyta</taxon>
        <taxon>Magnoliopsida</taxon>
        <taxon>eudicotyledons</taxon>
        <taxon>Gunneridae</taxon>
        <taxon>Pentapetalae</taxon>
        <taxon>asterids</taxon>
        <taxon>campanulids</taxon>
        <taxon>Asterales</taxon>
        <taxon>Asteraceae</taxon>
        <taxon>Asteroideae</taxon>
        <taxon>Heliantheae alliance</taxon>
        <taxon>Eupatorieae</taxon>
        <taxon>Mikania</taxon>
    </lineage>
</organism>
<feature type="region of interest" description="Disordered" evidence="1">
    <location>
        <begin position="37"/>
        <end position="80"/>
    </location>
</feature>
<accession>A0A5N6N6E5</accession>
<evidence type="ECO:0000256" key="2">
    <source>
        <dbReference type="SAM" id="SignalP"/>
    </source>
</evidence>
<feature type="chain" id="PRO_5024274742" evidence="2">
    <location>
        <begin position="20"/>
        <end position="80"/>
    </location>
</feature>
<gene>
    <name evidence="3" type="ORF">E3N88_25006</name>
</gene>
<reference evidence="3 4" key="1">
    <citation type="submission" date="2019-05" db="EMBL/GenBank/DDBJ databases">
        <title>Mikania micrantha, genome provides insights into the molecular mechanism of rapid growth.</title>
        <authorList>
            <person name="Liu B."/>
        </authorList>
    </citation>
    <scope>NUCLEOTIDE SEQUENCE [LARGE SCALE GENOMIC DNA]</scope>
    <source>
        <strain evidence="3">NLD-2019</strain>
        <tissue evidence="3">Leaf</tissue>
    </source>
</reference>
<dbReference type="Proteomes" id="UP000326396">
    <property type="component" value="Linkage Group LG3"/>
</dbReference>
<feature type="signal peptide" evidence="2">
    <location>
        <begin position="1"/>
        <end position="19"/>
    </location>
</feature>
<feature type="compositionally biased region" description="Acidic residues" evidence="1">
    <location>
        <begin position="70"/>
        <end position="80"/>
    </location>
</feature>
<keyword evidence="4" id="KW-1185">Reference proteome</keyword>
<comment type="caution">
    <text evidence="3">The sequence shown here is derived from an EMBL/GenBank/DDBJ whole genome shotgun (WGS) entry which is preliminary data.</text>
</comment>
<dbReference type="AlphaFoldDB" id="A0A5N6N6E5"/>
<protein>
    <submittedName>
        <fullName evidence="3">Uncharacterized protein</fullName>
    </submittedName>
</protein>
<evidence type="ECO:0000313" key="4">
    <source>
        <dbReference type="Proteomes" id="UP000326396"/>
    </source>
</evidence>
<keyword evidence="2" id="KW-0732">Signal</keyword>